<feature type="domain" description="Exocyst complex component Sec3 C-terminal" evidence="7">
    <location>
        <begin position="472"/>
        <end position="759"/>
    </location>
</feature>
<dbReference type="STRING" id="3914.A0A0L9V903"/>
<evidence type="ECO:0000256" key="3">
    <source>
        <dbReference type="ARBA" id="ARBA00022483"/>
    </source>
</evidence>
<evidence type="ECO:0000313" key="8">
    <source>
        <dbReference type="EMBL" id="KOM51556.1"/>
    </source>
</evidence>
<dbReference type="GO" id="GO:0006887">
    <property type="term" value="P:exocytosis"/>
    <property type="evidence" value="ECO:0007669"/>
    <property type="project" value="UniProtKB-KW"/>
</dbReference>
<reference evidence="9" key="1">
    <citation type="journal article" date="2015" name="Proc. Natl. Acad. Sci. U.S.A.">
        <title>Genome sequencing of adzuki bean (Vigna angularis) provides insight into high starch and low fat accumulation and domestication.</title>
        <authorList>
            <person name="Yang K."/>
            <person name="Tian Z."/>
            <person name="Chen C."/>
            <person name="Luo L."/>
            <person name="Zhao B."/>
            <person name="Wang Z."/>
            <person name="Yu L."/>
            <person name="Li Y."/>
            <person name="Sun Y."/>
            <person name="Li W."/>
            <person name="Chen Y."/>
            <person name="Li Y."/>
            <person name="Zhang Y."/>
            <person name="Ai D."/>
            <person name="Zhao J."/>
            <person name="Shang C."/>
            <person name="Ma Y."/>
            <person name="Wu B."/>
            <person name="Wang M."/>
            <person name="Gao L."/>
            <person name="Sun D."/>
            <person name="Zhang P."/>
            <person name="Guo F."/>
            <person name="Wang W."/>
            <person name="Li Y."/>
            <person name="Wang J."/>
            <person name="Varshney R.K."/>
            <person name="Wang J."/>
            <person name="Ling H.Q."/>
            <person name="Wan P."/>
        </authorList>
    </citation>
    <scope>NUCLEOTIDE SEQUENCE</scope>
    <source>
        <strain evidence="9">cv. Jingnong 6</strain>
    </source>
</reference>
<dbReference type="Pfam" id="PF20654">
    <property type="entry name" value="Sec3_C-term"/>
    <property type="match status" value="1"/>
</dbReference>
<organism evidence="8 9">
    <name type="scientific">Phaseolus angularis</name>
    <name type="common">Azuki bean</name>
    <name type="synonym">Vigna angularis</name>
    <dbReference type="NCBI Taxonomy" id="3914"/>
    <lineage>
        <taxon>Eukaryota</taxon>
        <taxon>Viridiplantae</taxon>
        <taxon>Streptophyta</taxon>
        <taxon>Embryophyta</taxon>
        <taxon>Tracheophyta</taxon>
        <taxon>Spermatophyta</taxon>
        <taxon>Magnoliopsida</taxon>
        <taxon>eudicotyledons</taxon>
        <taxon>Gunneridae</taxon>
        <taxon>Pentapetalae</taxon>
        <taxon>rosids</taxon>
        <taxon>fabids</taxon>
        <taxon>Fabales</taxon>
        <taxon>Fabaceae</taxon>
        <taxon>Papilionoideae</taxon>
        <taxon>50 kb inversion clade</taxon>
        <taxon>NPAAA clade</taxon>
        <taxon>indigoferoid/millettioid clade</taxon>
        <taxon>Phaseoleae</taxon>
        <taxon>Vigna</taxon>
    </lineage>
</organism>
<dbReference type="PANTHER" id="PTHR16092">
    <property type="entry name" value="SEC3/SYNTAXIN-RELATED"/>
    <property type="match status" value="1"/>
</dbReference>
<evidence type="ECO:0000259" key="6">
    <source>
        <dbReference type="Pfam" id="PF09763"/>
    </source>
</evidence>
<feature type="coiled-coil region" evidence="5">
    <location>
        <begin position="187"/>
        <end position="224"/>
    </location>
</feature>
<dbReference type="GO" id="GO:0005546">
    <property type="term" value="F:phosphatidylinositol-4,5-bisphosphate binding"/>
    <property type="evidence" value="ECO:0007669"/>
    <property type="project" value="TreeGrafter"/>
</dbReference>
<evidence type="ECO:0000256" key="2">
    <source>
        <dbReference type="ARBA" id="ARBA00022448"/>
    </source>
</evidence>
<gene>
    <name evidence="8" type="ORF">LR48_Vigan09g021500</name>
</gene>
<keyword evidence="2" id="KW-0813">Transport</keyword>
<dbReference type="GO" id="GO:0005886">
    <property type="term" value="C:plasma membrane"/>
    <property type="evidence" value="ECO:0007669"/>
    <property type="project" value="TreeGrafter"/>
</dbReference>
<dbReference type="Proteomes" id="UP000053144">
    <property type="component" value="Chromosome 9"/>
</dbReference>
<dbReference type="Pfam" id="PF09763">
    <property type="entry name" value="Sec3_CC"/>
    <property type="match status" value="1"/>
</dbReference>
<feature type="domain" description="Exocyst complex component Sec3 coiled-coil" evidence="6">
    <location>
        <begin position="130"/>
        <end position="259"/>
    </location>
</feature>
<protein>
    <recommendedName>
        <fullName evidence="10">Exocyst complex component Sec3 PIP2-binding N-terminal domain-containing protein</fullName>
    </recommendedName>
</protein>
<dbReference type="PANTHER" id="PTHR16092:SF35">
    <property type="entry name" value="EXOCYST COMPLEX COMPONENT SEC3B"/>
    <property type="match status" value="1"/>
</dbReference>
<keyword evidence="4 5" id="KW-0175">Coiled coil</keyword>
<feature type="coiled-coil region" evidence="5">
    <location>
        <begin position="127"/>
        <end position="154"/>
    </location>
</feature>
<dbReference type="GO" id="GO:0000145">
    <property type="term" value="C:exocyst"/>
    <property type="evidence" value="ECO:0007669"/>
    <property type="project" value="InterPro"/>
</dbReference>
<evidence type="ECO:0000256" key="5">
    <source>
        <dbReference type="SAM" id="Coils"/>
    </source>
</evidence>
<evidence type="ECO:0000256" key="1">
    <source>
        <dbReference type="ARBA" id="ARBA00006518"/>
    </source>
</evidence>
<accession>A0A0L9V903</accession>
<sequence length="776" mass="87593">MEVVTNDPSGCTFTLGFDNLRSQSVAPAQWTMRNTDDRNRLLLCILNICKDVLGRLPKVVGIDVVEMALWAKENTPAVSAQSNQHDGASIASSVTESELKVYVEKELVSQAEEEDIEALLGTYIMGVGEAEAFSERLKRELQALEAANVHAILESEPLIDEVLHGLESATNSLEDMNEWLAMFNVKLRHMREDIESIETRNNKLEMQNVNNRSLIEELDKLLEQLSIPSEYSACLTGDSFDEAQMQQNIEACEWLTTAMRGLEVPNIDPTYAKMRGVKEKRGELQIIKSTFVGKASEYMRNYFATFVDFMLNDKNYFSQRGQLKRPDHADLRFKCRTYARLLKHLKILDKNCLGPLRKAYCSSLNLLLRKEAREFANELRAGVKTSKTPSVWLEVFTGSGQNVNPADTATVSEAYAKMLTIFIPLLVDESLFFAHFMCFEVPSAVDGNKTTHNDEDDDGIASGKIAVDLAALNESLQDLLDGIQEDFGSVVDWAYKIDPLCCISMHGTTERYLSGQKADAAGYVRVLLDDLEARISFQFGRFVDDACHQIERNERNARQTGVLPYIPRFAALATRMEQFVAGQSRDLVDQAYTKFVSIMFVTLEKNAQADPKYADIFLIENYAAFQNSLYDLANVVPTLAKFYHQASEAYEQACTRHISVIIYYQFERLFQFARKIEDLILNNVAPEEIPFQVGLSKADLRKTLKSSLSGVDKSIAAMYKKLQKNLTSEELLPSLWDKCKKDFLDKYETFVQLVAKIYPAESVPSVGELRDLLASM</sequence>
<name>A0A0L9V903_PHAAN</name>
<evidence type="ECO:0008006" key="10">
    <source>
        <dbReference type="Google" id="ProtNLM"/>
    </source>
</evidence>
<evidence type="ECO:0000313" key="9">
    <source>
        <dbReference type="Proteomes" id="UP000053144"/>
    </source>
</evidence>
<evidence type="ECO:0000256" key="4">
    <source>
        <dbReference type="ARBA" id="ARBA00023054"/>
    </source>
</evidence>
<keyword evidence="3" id="KW-0268">Exocytosis</keyword>
<dbReference type="InterPro" id="IPR048628">
    <property type="entry name" value="Sec3_C"/>
</dbReference>
<dbReference type="InterPro" id="IPR019160">
    <property type="entry name" value="Sec3_CC"/>
</dbReference>
<evidence type="ECO:0000259" key="7">
    <source>
        <dbReference type="Pfam" id="PF20654"/>
    </source>
</evidence>
<comment type="similarity">
    <text evidence="1">Belongs to the SEC3 family.</text>
</comment>
<dbReference type="GO" id="GO:0006893">
    <property type="term" value="P:Golgi to plasma membrane transport"/>
    <property type="evidence" value="ECO:0007669"/>
    <property type="project" value="TreeGrafter"/>
</dbReference>
<proteinExistence type="inferred from homology"/>
<dbReference type="EMBL" id="CM003379">
    <property type="protein sequence ID" value="KOM51556.1"/>
    <property type="molecule type" value="Genomic_DNA"/>
</dbReference>
<dbReference type="Gramene" id="KOM51556">
    <property type="protein sequence ID" value="KOM51556"/>
    <property type="gene ID" value="LR48_Vigan09g021500"/>
</dbReference>
<dbReference type="AlphaFoldDB" id="A0A0L9V903"/>
<dbReference type="OMA" id="NTWMETF"/>